<dbReference type="Proteomes" id="UP000186922">
    <property type="component" value="Unassembled WGS sequence"/>
</dbReference>
<sequence length="313" mass="32508">MVDIIVRNIMQNLWPYHWNFLLPEVPLDRNHQQCRIRFRCARLLSAHRVRFFQCVFRTRHKNLVSFRNEDVYCEYLDLALLIISSFFTNMGCRRSLVSGIFSALLTIGLVNSSPLRPVRQAGSESHGHTADPTSDAAKQEAQAASGATSGGRSGSVLNPDTPKTKRDLKTSGIGGSPSPTTSDNSGSGLVTGYAMDPSRSPGVTGSDVGYKTGTAADLQGSVGVHTMMGTSVGGSHNSDVAGKASMAAGDSGNTSAAAANGSSGQIGALDSSRSNNTGDIVGHGKSNSVGSANQSGTSGTGLRMATGKIGGQG</sequence>
<protein>
    <submittedName>
        <fullName evidence="2">Uncharacterized protein</fullName>
    </submittedName>
</protein>
<proteinExistence type="predicted"/>
<feature type="compositionally biased region" description="Low complexity" evidence="1">
    <location>
        <begin position="247"/>
        <end position="268"/>
    </location>
</feature>
<gene>
    <name evidence="2" type="primary">RvY_00941-1</name>
    <name evidence="2" type="synonym">RvY_00941.1</name>
    <name evidence="2" type="ORF">RvY_00941</name>
</gene>
<evidence type="ECO:0000313" key="3">
    <source>
        <dbReference type="Proteomes" id="UP000186922"/>
    </source>
</evidence>
<dbReference type="EMBL" id="BDGG01000001">
    <property type="protein sequence ID" value="GAU88198.1"/>
    <property type="molecule type" value="Genomic_DNA"/>
</dbReference>
<accession>A0A1D1UPX2</accession>
<feature type="region of interest" description="Disordered" evidence="1">
    <location>
        <begin position="243"/>
        <end position="313"/>
    </location>
</feature>
<reference evidence="2 3" key="1">
    <citation type="journal article" date="2016" name="Nat. Commun.">
        <title>Extremotolerant tardigrade genome and improved radiotolerance of human cultured cells by tardigrade-unique protein.</title>
        <authorList>
            <person name="Hashimoto T."/>
            <person name="Horikawa D.D."/>
            <person name="Saito Y."/>
            <person name="Kuwahara H."/>
            <person name="Kozuka-Hata H."/>
            <person name="Shin-I T."/>
            <person name="Minakuchi Y."/>
            <person name="Ohishi K."/>
            <person name="Motoyama A."/>
            <person name="Aizu T."/>
            <person name="Enomoto A."/>
            <person name="Kondo K."/>
            <person name="Tanaka S."/>
            <person name="Hara Y."/>
            <person name="Koshikawa S."/>
            <person name="Sagara H."/>
            <person name="Miura T."/>
            <person name="Yokobori S."/>
            <person name="Miyagawa K."/>
            <person name="Suzuki Y."/>
            <person name="Kubo T."/>
            <person name="Oyama M."/>
            <person name="Kohara Y."/>
            <person name="Fujiyama A."/>
            <person name="Arakawa K."/>
            <person name="Katayama T."/>
            <person name="Toyoda A."/>
            <person name="Kunieda T."/>
        </authorList>
    </citation>
    <scope>NUCLEOTIDE SEQUENCE [LARGE SCALE GENOMIC DNA]</scope>
    <source>
        <strain evidence="2 3">YOKOZUNA-1</strain>
    </source>
</reference>
<organism evidence="2 3">
    <name type="scientific">Ramazzottius varieornatus</name>
    <name type="common">Water bear</name>
    <name type="synonym">Tardigrade</name>
    <dbReference type="NCBI Taxonomy" id="947166"/>
    <lineage>
        <taxon>Eukaryota</taxon>
        <taxon>Metazoa</taxon>
        <taxon>Ecdysozoa</taxon>
        <taxon>Tardigrada</taxon>
        <taxon>Eutardigrada</taxon>
        <taxon>Parachela</taxon>
        <taxon>Hypsibioidea</taxon>
        <taxon>Ramazzottiidae</taxon>
        <taxon>Ramazzottius</taxon>
    </lineage>
</organism>
<evidence type="ECO:0000256" key="1">
    <source>
        <dbReference type="SAM" id="MobiDB-lite"/>
    </source>
</evidence>
<dbReference type="AlphaFoldDB" id="A0A1D1UPX2"/>
<feature type="compositionally biased region" description="Polar residues" evidence="1">
    <location>
        <begin position="285"/>
        <end position="297"/>
    </location>
</feature>
<comment type="caution">
    <text evidence="2">The sequence shown here is derived from an EMBL/GenBank/DDBJ whole genome shotgun (WGS) entry which is preliminary data.</text>
</comment>
<keyword evidence="3" id="KW-1185">Reference proteome</keyword>
<evidence type="ECO:0000313" key="2">
    <source>
        <dbReference type="EMBL" id="GAU88198.1"/>
    </source>
</evidence>
<feature type="region of interest" description="Disordered" evidence="1">
    <location>
        <begin position="118"/>
        <end position="208"/>
    </location>
</feature>
<name>A0A1D1UPX2_RAMVA</name>